<feature type="active site" description="Proton acceptor" evidence="8">
    <location>
        <position position="161"/>
    </location>
</feature>
<dbReference type="PANTHER" id="PTHR13966:SF5">
    <property type="entry name" value="ENDONUCLEASE G, MITOCHONDRIAL"/>
    <property type="match status" value="1"/>
</dbReference>
<sequence>MSVNRKKRNRPASRRWVSLLWGIFFFVLILWVAYNRAPQIEKHLDTPFSVKEWLDEKIESVFPGSSRTEKPRFHVAAHYENLEIPAPFTDDRADEVRCYAGYVLSYNNDWRLPNWVAYELLGSELNARVPRRDDFRPDEGLKGGVQASLSDYRRSGFDRGHMAPAADMRWSATAMSESFYLTNICPQTPSLNQGDWNRLEGKIRDWARRDSAVVIVCGPLVSVDDTTIGPNKVKVPRAFYKVVVSPYVDPPQGIGFVFENTFERRRLPLADYVVSIDSVEILTGIDFFPVLPDDIENFVESRYDTEYWNF</sequence>
<evidence type="ECO:0000313" key="15">
    <source>
        <dbReference type="Proteomes" id="UP000886722"/>
    </source>
</evidence>
<comment type="similarity">
    <text evidence="2 10">Belongs to the DNA/RNA non-specific endonuclease family.</text>
</comment>
<dbReference type="PROSITE" id="PS01070">
    <property type="entry name" value="NUCLEASE_NON_SPEC"/>
    <property type="match status" value="1"/>
</dbReference>
<dbReference type="SUPFAM" id="SSF54060">
    <property type="entry name" value="His-Me finger endonucleases"/>
    <property type="match status" value="1"/>
</dbReference>
<proteinExistence type="inferred from homology"/>
<dbReference type="InterPro" id="IPR044929">
    <property type="entry name" value="DNA/RNA_non-sp_Endonuclease_sf"/>
</dbReference>
<feature type="domain" description="ENPP1-3/EXOG-like endonuclease/phosphodiesterase" evidence="12">
    <location>
        <begin position="99"/>
        <end position="294"/>
    </location>
</feature>
<evidence type="ECO:0000259" key="13">
    <source>
        <dbReference type="SMART" id="SM00892"/>
    </source>
</evidence>
<dbReference type="InterPro" id="IPR018524">
    <property type="entry name" value="DNA/RNA_endonuclease_AS"/>
</dbReference>
<evidence type="ECO:0000256" key="4">
    <source>
        <dbReference type="ARBA" id="ARBA00022723"/>
    </source>
</evidence>
<dbReference type="PANTHER" id="PTHR13966">
    <property type="entry name" value="ENDONUCLEASE RELATED"/>
    <property type="match status" value="1"/>
</dbReference>
<feature type="domain" description="DNA/RNA non-specific endonuclease/pyrophosphatase/phosphodiesterase" evidence="13">
    <location>
        <begin position="98"/>
        <end position="294"/>
    </location>
</feature>
<keyword evidence="3 10" id="KW-0540">Nuclease</keyword>
<protein>
    <recommendedName>
        <fullName evidence="10">Endonuclease</fullName>
        <ecNumber evidence="10">3.1.30.-</ecNumber>
    </recommendedName>
</protein>
<dbReference type="CDD" id="cd00091">
    <property type="entry name" value="NUC"/>
    <property type="match status" value="1"/>
</dbReference>
<keyword evidence="11" id="KW-0812">Transmembrane</keyword>
<evidence type="ECO:0000313" key="14">
    <source>
        <dbReference type="EMBL" id="HIT39873.1"/>
    </source>
</evidence>
<evidence type="ECO:0000256" key="2">
    <source>
        <dbReference type="ARBA" id="ARBA00010052"/>
    </source>
</evidence>
<dbReference type="Proteomes" id="UP000886722">
    <property type="component" value="Unassembled WGS sequence"/>
</dbReference>
<dbReference type="GO" id="GO:0046872">
    <property type="term" value="F:metal ion binding"/>
    <property type="evidence" value="ECO:0007669"/>
    <property type="project" value="UniProtKB-KW"/>
</dbReference>
<evidence type="ECO:0000256" key="6">
    <source>
        <dbReference type="ARBA" id="ARBA00022801"/>
    </source>
</evidence>
<dbReference type="GO" id="GO:0003676">
    <property type="term" value="F:nucleic acid binding"/>
    <property type="evidence" value="ECO:0007669"/>
    <property type="project" value="InterPro"/>
</dbReference>
<evidence type="ECO:0000256" key="10">
    <source>
        <dbReference type="RuleBase" id="RU366055"/>
    </source>
</evidence>
<accession>A0A9D1GF62</accession>
<keyword evidence="11" id="KW-1133">Transmembrane helix</keyword>
<comment type="cofactor">
    <cofactor evidence="1 10">
        <name>Mg(2+)</name>
        <dbReference type="ChEBI" id="CHEBI:18420"/>
    </cofactor>
</comment>
<evidence type="ECO:0000256" key="3">
    <source>
        <dbReference type="ARBA" id="ARBA00022722"/>
    </source>
</evidence>
<evidence type="ECO:0000256" key="8">
    <source>
        <dbReference type="PIRSR" id="PIRSR640255-1"/>
    </source>
</evidence>
<dbReference type="InterPro" id="IPR044925">
    <property type="entry name" value="His-Me_finger_sf"/>
</dbReference>
<dbReference type="SMART" id="SM00477">
    <property type="entry name" value="NUC"/>
    <property type="match status" value="1"/>
</dbReference>
<organism evidence="14 15">
    <name type="scientific">Candidatus Caccoplasma intestinavium</name>
    <dbReference type="NCBI Taxonomy" id="2840716"/>
    <lineage>
        <taxon>Bacteria</taxon>
        <taxon>Pseudomonadati</taxon>
        <taxon>Bacteroidota</taxon>
        <taxon>Bacteroidia</taxon>
        <taxon>Bacteroidales</taxon>
        <taxon>Bacteroidaceae</taxon>
        <taxon>Bacteroidaceae incertae sedis</taxon>
        <taxon>Candidatus Caccoplasma</taxon>
    </lineage>
</organism>
<evidence type="ECO:0000256" key="9">
    <source>
        <dbReference type="PIRSR" id="PIRSR640255-2"/>
    </source>
</evidence>
<keyword evidence="6 10" id="KW-0378">Hydrolase</keyword>
<reference evidence="14" key="2">
    <citation type="journal article" date="2021" name="PeerJ">
        <title>Extensive microbial diversity within the chicken gut microbiome revealed by metagenomics and culture.</title>
        <authorList>
            <person name="Gilroy R."/>
            <person name="Ravi A."/>
            <person name="Getino M."/>
            <person name="Pursley I."/>
            <person name="Horton D.L."/>
            <person name="Alikhan N.F."/>
            <person name="Baker D."/>
            <person name="Gharbi K."/>
            <person name="Hall N."/>
            <person name="Watson M."/>
            <person name="Adriaenssens E.M."/>
            <person name="Foster-Nyarko E."/>
            <person name="Jarju S."/>
            <person name="Secka A."/>
            <person name="Antonio M."/>
            <person name="Oren A."/>
            <person name="Chaudhuri R.R."/>
            <person name="La Ragione R."/>
            <person name="Hildebrand F."/>
            <person name="Pallen M.J."/>
        </authorList>
    </citation>
    <scope>NUCLEOTIDE SEQUENCE</scope>
    <source>
        <strain evidence="14">21143</strain>
    </source>
</reference>
<evidence type="ECO:0000256" key="1">
    <source>
        <dbReference type="ARBA" id="ARBA00001946"/>
    </source>
</evidence>
<dbReference type="InterPro" id="IPR040255">
    <property type="entry name" value="Non-specific_endonuclease"/>
</dbReference>
<name>A0A9D1GF62_9BACT</name>
<feature type="binding site" evidence="9">
    <location>
        <position position="192"/>
    </location>
    <ligand>
        <name>Mg(2+)</name>
        <dbReference type="ChEBI" id="CHEBI:18420"/>
        <note>catalytic</note>
    </ligand>
</feature>
<reference evidence="14" key="1">
    <citation type="submission" date="2020-10" db="EMBL/GenBank/DDBJ databases">
        <authorList>
            <person name="Gilroy R."/>
        </authorList>
    </citation>
    <scope>NUCLEOTIDE SEQUENCE</scope>
    <source>
        <strain evidence="14">21143</strain>
    </source>
</reference>
<keyword evidence="7" id="KW-0460">Magnesium</keyword>
<evidence type="ECO:0000259" key="12">
    <source>
        <dbReference type="SMART" id="SM00477"/>
    </source>
</evidence>
<dbReference type="Pfam" id="PF01223">
    <property type="entry name" value="Endonuclease_NS"/>
    <property type="match status" value="1"/>
</dbReference>
<evidence type="ECO:0000256" key="7">
    <source>
        <dbReference type="ARBA" id="ARBA00022842"/>
    </source>
</evidence>
<keyword evidence="4 9" id="KW-0479">Metal-binding</keyword>
<keyword evidence="5 10" id="KW-0255">Endonuclease</keyword>
<dbReference type="Gene3D" id="3.40.570.10">
    <property type="entry name" value="Extracellular Endonuclease, subunit A"/>
    <property type="match status" value="1"/>
</dbReference>
<dbReference type="EMBL" id="DVKT01000058">
    <property type="protein sequence ID" value="HIT39873.1"/>
    <property type="molecule type" value="Genomic_DNA"/>
</dbReference>
<evidence type="ECO:0000256" key="5">
    <source>
        <dbReference type="ARBA" id="ARBA00022759"/>
    </source>
</evidence>
<dbReference type="GO" id="GO:0016787">
    <property type="term" value="F:hydrolase activity"/>
    <property type="evidence" value="ECO:0007669"/>
    <property type="project" value="UniProtKB-KW"/>
</dbReference>
<dbReference type="InterPro" id="IPR001604">
    <property type="entry name" value="Endo_G_ENPP1-like_dom"/>
</dbReference>
<comment type="caution">
    <text evidence="14">The sequence shown here is derived from an EMBL/GenBank/DDBJ whole genome shotgun (WGS) entry which is preliminary data.</text>
</comment>
<dbReference type="SMART" id="SM00892">
    <property type="entry name" value="Endonuclease_NS"/>
    <property type="match status" value="1"/>
</dbReference>
<dbReference type="GO" id="GO:0004519">
    <property type="term" value="F:endonuclease activity"/>
    <property type="evidence" value="ECO:0007669"/>
    <property type="project" value="UniProtKB-UniRule"/>
</dbReference>
<dbReference type="EC" id="3.1.30.-" evidence="10"/>
<feature type="transmembrane region" description="Helical" evidence="11">
    <location>
        <begin position="16"/>
        <end position="34"/>
    </location>
</feature>
<keyword evidence="11" id="KW-0472">Membrane</keyword>
<dbReference type="AlphaFoldDB" id="A0A9D1GF62"/>
<evidence type="ECO:0000256" key="11">
    <source>
        <dbReference type="SAM" id="Phobius"/>
    </source>
</evidence>
<gene>
    <name evidence="14" type="ORF">IAD06_07545</name>
</gene>
<dbReference type="InterPro" id="IPR020821">
    <property type="entry name" value="ENPP1-3/EXOG-like_nuc-like"/>
</dbReference>